<accession>A0ABR5APE3</accession>
<keyword evidence="2" id="KW-1185">Reference proteome</keyword>
<comment type="caution">
    <text evidence="1">The sequence shown here is derived from an EMBL/GenBank/DDBJ whole genome shotgun (WGS) entry which is preliminary data.</text>
</comment>
<dbReference type="EMBL" id="JXLP01000024">
    <property type="protein sequence ID" value="KIL74203.1"/>
    <property type="molecule type" value="Genomic_DNA"/>
</dbReference>
<evidence type="ECO:0000313" key="2">
    <source>
        <dbReference type="Proteomes" id="UP000031982"/>
    </source>
</evidence>
<sequence length="130" mass="14537">MELTEDNITIGVPLQGTKTFTINKSTKVEDLFSPLKKGVLADINANGELAYHIETENTVDAYGMIVKITDKDVTIDYNGNQETFVKASNFRMDTEGYRGTLEGLTAEITLNSQFQIIDLETDLDYEDDDD</sequence>
<name>A0ABR5APE3_BACBA</name>
<dbReference type="Proteomes" id="UP000031982">
    <property type="component" value="Unassembled WGS sequence"/>
</dbReference>
<reference evidence="1 2" key="1">
    <citation type="submission" date="2015-01" db="EMBL/GenBank/DDBJ databases">
        <title>Genome Assembly of Bacillus badius MTCC 1458.</title>
        <authorList>
            <person name="Verma A."/>
            <person name="Khatri I."/>
            <person name="Mual P."/>
            <person name="Subramanian S."/>
            <person name="Krishnamurthi S."/>
        </authorList>
    </citation>
    <scope>NUCLEOTIDE SEQUENCE [LARGE SCALE GENOMIC DNA]</scope>
    <source>
        <strain evidence="1 2">MTCC 1458</strain>
    </source>
</reference>
<proteinExistence type="predicted"/>
<protein>
    <submittedName>
        <fullName evidence="1">Uncharacterized protein</fullName>
    </submittedName>
</protein>
<gene>
    <name evidence="1" type="ORF">SD77_2858</name>
</gene>
<organism evidence="1 2">
    <name type="scientific">Bacillus badius</name>
    <dbReference type="NCBI Taxonomy" id="1455"/>
    <lineage>
        <taxon>Bacteria</taxon>
        <taxon>Bacillati</taxon>
        <taxon>Bacillota</taxon>
        <taxon>Bacilli</taxon>
        <taxon>Bacillales</taxon>
        <taxon>Bacillaceae</taxon>
        <taxon>Pseudobacillus</taxon>
    </lineage>
</organism>
<evidence type="ECO:0000313" key="1">
    <source>
        <dbReference type="EMBL" id="KIL74203.1"/>
    </source>
</evidence>